<dbReference type="PANTHER" id="PTHR12526">
    <property type="entry name" value="GLYCOSYLTRANSFERASE"/>
    <property type="match status" value="1"/>
</dbReference>
<sequence>MMVSQFQEANLLLRTGKLEEAVAAYRAATAENTSFYPAYQNLGETLWKLGRLDEAIAAFRQAVVLNPGGVWGVYKLGELLRLQGEFQEAVGYLRRAVELKSDLAEFHLGLGAALVQLGLFSEGEGCLRRVLQFSTSSIPTVSLAEAYYFLGVIKSEQQQGAEAVDWYRRGWEIHPGSVDCGLALAKALGKLGRWDEAVDCYRQVAALSESGEVLFALGKALAELQRWEEAIAEYQGAIALGFVGAEVRHYLGYAFNQLGRYEEAVVELRQVLEVNPKSAQVRHQLGYALMQLGRWREAALELRKAVELYPGSAVVWQQLGDVLRELGENEEAAEAYRQALEFKSRTSGYASKLSRALPQIRRVTQKLGANDQGKKYSILKNRNERSTYLNVLFVLYGNIDSNGGYHVQLHANRLLDQGVDCLVVVPDSSDNTDVLRQSLHNLSNTVPILPFSALSIPDSRLPFANGRGPDVIHAWTPREIVRKFVERLLKQYSCPLVIHLEDNEEYLTEAKVGRPFAELAKLPEVELDKIIPGDRYHPIKGKAFLQQAQGLTMIIETLKGFNTGNVPELVLAPPVDESLFYPRPINQDLRRSLGIPEGHVVLAYTGNVHSGNRDEVRELYKAVEILNQQGCPTVLLRTGLNREEMGVESWGRIYEKYLGWVEREQVPEILAAADVLVQSGVPGVFNDQRVPSKLLEYFAMGRPVVLPKTNLGLRVKHGQEGYVLERSDAQGIAGAVQQIKADQELARRLSDGAVEFYLSQLEQGLMGTQLNDFYCRLTGNVSSFSDLVCGKYKTYPNFTGKRQAEGGLRLSGNSKNTTSKEPLVSIITPVYNNSITFERCINSVLNQKYSNIEYIVIDGGSDQATLDIILKYSDKIDYFVSEPDGGIYNAMNKGLELAYGDYICILNSDDWYLPDFVSSCVEVAMSKQSEIVYTYYKHGENELTTEGINEGVFLGHLNVCHNTFLVSKSCYNKIGKYSEKYRIVSDAVWIRKAFKEGIKFDLVPDFLFVLSEGGLSSGNTPETRQLFISEVIISYKNEFVFLENSDAEEIYLFRFNKNRISKIIDIAQKYRQESTFIQSLAKYIHYCFKHRDNFKLSRTEASTTFLEFIKVSNQFNIPKNSIRISTNQGCFSKIIDSIDSTASQNKSSRTKVILHFVTVFSAPSETFIYDLLNRLENETSFDNYILYEHKILENERPYQKGLYIPWQDFREEVRNEIYKYIFTKINPDVVVAHFALNEWKLSKRLKPLDISVPTISMTHGIDVFSMRNNPKYKKYLLEDFCKRENTSFTAVSNYLISELESHGVPKNKITLIHNTVNSQFFSHRKKSNYFKKGRTLKLLAIGRLVEWKGHTYLLQGLKFFKDEFYDDVHLTIVYGNGRDYYEKTKTEIERLNLYSQVSLIPFVDFLKNINFFHSFDIFIQPSTYSKDGLNRSETFGVAVLEAIVSGLPVIVTDAGALPEVIGYENKFAQVVPHADGIAIGKALEFFLKNGECFADNIEYATERISLFSSKRQTLLLGQEIIKVSQSKLNAVLFSSSTIQGAGYAAFRIHKGLLNTRIHPTLFTTVRNHKSFPGVQVVSDPLNNNGETWRILQDPSISKPGLTIFSINHPLINSKQLASMVADADVVNLHWTARFLSIENIAQLSNMGKPLVITIRDMNPLTGGCHYFHGCHKWQNSCYNCPQLVDTFDNFPSKVLNAKRHYYNFDNITIVTLSRHSAEIVKKSPYFNQCRIEIIPNSIETNIFKPHNKNEARKKLGLPLNRKIIGYLPSYSSRVKGYQEMLEVLDLFYHKYSELNPLIMLIGSRTPVNEQIQLENKSIGYINDNEKLAIAYSAADVVVVPSLEETFSNTTAESISCGTPVVGFQTGAIPDMVKDGVTGYTFPVGDVKGLAKGIYATLTGKSMSDDCRVYAEKNLSFMIQAQLYEELFYDLYIHDKMKDKVSKLFNYEFLSYFPETTPTIMNLLISKIMKIK</sequence>
<proteinExistence type="predicted"/>
<feature type="repeat" description="TPR" evidence="1">
    <location>
        <begin position="144"/>
        <end position="177"/>
    </location>
</feature>
<dbReference type="SUPFAM" id="SSF48452">
    <property type="entry name" value="TPR-like"/>
    <property type="match status" value="2"/>
</dbReference>
<dbReference type="SMART" id="SM00028">
    <property type="entry name" value="TPR"/>
    <property type="match status" value="9"/>
</dbReference>
<dbReference type="Pfam" id="PF13692">
    <property type="entry name" value="Glyco_trans_1_4"/>
    <property type="match status" value="1"/>
</dbReference>
<evidence type="ECO:0000259" key="3">
    <source>
        <dbReference type="Pfam" id="PF00535"/>
    </source>
</evidence>
<feature type="domain" description="Glycosyl transferase family 1" evidence="2">
    <location>
        <begin position="1329"/>
        <end position="1502"/>
    </location>
</feature>
<feature type="repeat" description="TPR" evidence="1">
    <location>
        <begin position="245"/>
        <end position="278"/>
    </location>
</feature>
<evidence type="ECO:0000256" key="1">
    <source>
        <dbReference type="PROSITE-ProRule" id="PRU00339"/>
    </source>
</evidence>
<dbReference type="PROSITE" id="PS50293">
    <property type="entry name" value="TPR_REGION"/>
    <property type="match status" value="2"/>
</dbReference>
<dbReference type="InterPro" id="IPR011990">
    <property type="entry name" value="TPR-like_helical_dom_sf"/>
</dbReference>
<protein>
    <submittedName>
        <fullName evidence="5">Glycosyl transferases group 1 family protein</fullName>
    </submittedName>
</protein>
<dbReference type="Pfam" id="PF13439">
    <property type="entry name" value="Glyco_transf_4"/>
    <property type="match status" value="1"/>
</dbReference>
<feature type="domain" description="Glycosyltransferase 2-like" evidence="3">
    <location>
        <begin position="825"/>
        <end position="941"/>
    </location>
</feature>
<dbReference type="CDD" id="cd03801">
    <property type="entry name" value="GT4_PimA-like"/>
    <property type="match status" value="2"/>
</dbReference>
<dbReference type="CDD" id="cd06433">
    <property type="entry name" value="GT_2_WfgS_like"/>
    <property type="match status" value="1"/>
</dbReference>
<gene>
    <name evidence="5" type="ORF">M595_5105</name>
</gene>
<keyword evidence="1" id="KW-0802">TPR repeat</keyword>
<dbReference type="Proteomes" id="UP000017127">
    <property type="component" value="Unassembled WGS sequence"/>
</dbReference>
<dbReference type="InterPro" id="IPR029044">
    <property type="entry name" value="Nucleotide-diphossugar_trans"/>
</dbReference>
<feature type="repeat" description="TPR" evidence="1">
    <location>
        <begin position="70"/>
        <end position="103"/>
    </location>
</feature>
<comment type="caution">
    <text evidence="5">The sequence shown here is derived from an EMBL/GenBank/DDBJ whole genome shotgun (WGS) entry which is preliminary data.</text>
</comment>
<organism evidence="5 6">
    <name type="scientific">Lyngbya aestuarii BL J</name>
    <dbReference type="NCBI Taxonomy" id="1348334"/>
    <lineage>
        <taxon>Bacteria</taxon>
        <taxon>Bacillati</taxon>
        <taxon>Cyanobacteriota</taxon>
        <taxon>Cyanophyceae</taxon>
        <taxon>Oscillatoriophycideae</taxon>
        <taxon>Oscillatoriales</taxon>
        <taxon>Microcoleaceae</taxon>
        <taxon>Lyngbya</taxon>
    </lineage>
</organism>
<feature type="repeat" description="TPR" evidence="1">
    <location>
        <begin position="36"/>
        <end position="69"/>
    </location>
</feature>
<dbReference type="SUPFAM" id="SSF53448">
    <property type="entry name" value="Nucleotide-diphospho-sugar transferases"/>
    <property type="match status" value="1"/>
</dbReference>
<feature type="domain" description="Glycosyl transferase family 1" evidence="2">
    <location>
        <begin position="1748"/>
        <end position="1912"/>
    </location>
</feature>
<dbReference type="Gene3D" id="3.40.50.2000">
    <property type="entry name" value="Glycogen Phosphorylase B"/>
    <property type="match status" value="5"/>
</dbReference>
<reference evidence="5 6" key="1">
    <citation type="journal article" date="2013" name="Front. Microbiol.">
        <title>Comparative genomic analyses of the cyanobacterium, Lyngbya aestuarii BL J, a powerful hydrogen producer.</title>
        <authorList>
            <person name="Kothari A."/>
            <person name="Vaughn M."/>
            <person name="Garcia-Pichel F."/>
        </authorList>
    </citation>
    <scope>NUCLEOTIDE SEQUENCE [LARGE SCALE GENOMIC DNA]</scope>
    <source>
        <strain evidence="5 6">BL J</strain>
    </source>
</reference>
<feature type="domain" description="Glycosyltransferase subfamily 4-like N-terminal" evidence="4">
    <location>
        <begin position="1219"/>
        <end position="1318"/>
    </location>
</feature>
<dbReference type="PROSITE" id="PS50005">
    <property type="entry name" value="TPR"/>
    <property type="match status" value="6"/>
</dbReference>
<accession>U7QAX0</accession>
<dbReference type="SUPFAM" id="SSF53756">
    <property type="entry name" value="UDP-Glycosyltransferase/glycogen phosphorylase"/>
    <property type="match status" value="3"/>
</dbReference>
<feature type="repeat" description="TPR" evidence="1">
    <location>
        <begin position="279"/>
        <end position="312"/>
    </location>
</feature>
<evidence type="ECO:0000259" key="2">
    <source>
        <dbReference type="Pfam" id="PF00534"/>
    </source>
</evidence>
<name>U7QAX0_9CYAN</name>
<dbReference type="GO" id="GO:0016757">
    <property type="term" value="F:glycosyltransferase activity"/>
    <property type="evidence" value="ECO:0007669"/>
    <property type="project" value="InterPro"/>
</dbReference>
<keyword evidence="5" id="KW-0808">Transferase</keyword>
<dbReference type="InterPro" id="IPR001296">
    <property type="entry name" value="Glyco_trans_1"/>
</dbReference>
<feature type="repeat" description="TPR" evidence="1">
    <location>
        <begin position="313"/>
        <end position="346"/>
    </location>
</feature>
<dbReference type="InterPro" id="IPR019734">
    <property type="entry name" value="TPR_rpt"/>
</dbReference>
<dbReference type="InterPro" id="IPR001173">
    <property type="entry name" value="Glyco_trans_2-like"/>
</dbReference>
<dbReference type="Gene3D" id="3.90.550.10">
    <property type="entry name" value="Spore Coat Polysaccharide Biosynthesis Protein SpsA, Chain A"/>
    <property type="match status" value="1"/>
</dbReference>
<dbReference type="PATRIC" id="fig|1348334.3.peg.4922"/>
<evidence type="ECO:0000313" key="5">
    <source>
        <dbReference type="EMBL" id="ERT04958.1"/>
    </source>
</evidence>
<dbReference type="Pfam" id="PF00535">
    <property type="entry name" value="Glycos_transf_2"/>
    <property type="match status" value="1"/>
</dbReference>
<evidence type="ECO:0000259" key="4">
    <source>
        <dbReference type="Pfam" id="PF13439"/>
    </source>
</evidence>
<dbReference type="Gene3D" id="1.25.40.10">
    <property type="entry name" value="Tetratricopeptide repeat domain"/>
    <property type="match status" value="2"/>
</dbReference>
<dbReference type="Pfam" id="PF13181">
    <property type="entry name" value="TPR_8"/>
    <property type="match status" value="1"/>
</dbReference>
<evidence type="ECO:0000313" key="6">
    <source>
        <dbReference type="Proteomes" id="UP000017127"/>
    </source>
</evidence>
<dbReference type="Pfam" id="PF13432">
    <property type="entry name" value="TPR_16"/>
    <property type="match status" value="2"/>
</dbReference>
<dbReference type="Pfam" id="PF00534">
    <property type="entry name" value="Glycos_transf_1"/>
    <property type="match status" value="2"/>
</dbReference>
<dbReference type="EMBL" id="AUZM01000073">
    <property type="protein sequence ID" value="ERT04958.1"/>
    <property type="molecule type" value="Genomic_DNA"/>
</dbReference>
<dbReference type="Pfam" id="PF13414">
    <property type="entry name" value="TPR_11"/>
    <property type="match status" value="2"/>
</dbReference>
<keyword evidence="6" id="KW-1185">Reference proteome</keyword>
<dbReference type="InterPro" id="IPR028098">
    <property type="entry name" value="Glyco_trans_4-like_N"/>
</dbReference>